<protein>
    <submittedName>
        <fullName evidence="2">ABC-type nitrate/sulfonate/bicarbonate transport system, substrate-binding protein</fullName>
    </submittedName>
</protein>
<evidence type="ECO:0000313" key="3">
    <source>
        <dbReference type="Proteomes" id="UP000242329"/>
    </source>
</evidence>
<dbReference type="InterPro" id="IPR027939">
    <property type="entry name" value="NMT1/THI5"/>
</dbReference>
<organism evidence="2 3">
    <name type="scientific">Thermosyntropha lipolytica DSM 11003</name>
    <dbReference type="NCBI Taxonomy" id="1123382"/>
    <lineage>
        <taxon>Bacteria</taxon>
        <taxon>Bacillati</taxon>
        <taxon>Bacillota</taxon>
        <taxon>Clostridia</taxon>
        <taxon>Eubacteriales</taxon>
        <taxon>Syntrophomonadaceae</taxon>
        <taxon>Thermosyntropha</taxon>
    </lineage>
</organism>
<dbReference type="Gene3D" id="3.40.190.10">
    <property type="entry name" value="Periplasmic binding protein-like II"/>
    <property type="match status" value="2"/>
</dbReference>
<dbReference type="SUPFAM" id="SSF53850">
    <property type="entry name" value="Periplasmic binding protein-like II"/>
    <property type="match status" value="1"/>
</dbReference>
<dbReference type="InterPro" id="IPR015168">
    <property type="entry name" value="SsuA/THI5"/>
</dbReference>
<dbReference type="Pfam" id="PF09084">
    <property type="entry name" value="NMT1"/>
    <property type="match status" value="1"/>
</dbReference>
<dbReference type="STRING" id="1123382.SAMN02745221_00811"/>
<proteinExistence type="predicted"/>
<name>A0A1M5M2C2_9FIRM</name>
<reference evidence="3" key="1">
    <citation type="submission" date="2016-11" db="EMBL/GenBank/DDBJ databases">
        <authorList>
            <person name="Varghese N."/>
            <person name="Submissions S."/>
        </authorList>
    </citation>
    <scope>NUCLEOTIDE SEQUENCE [LARGE SCALE GENOMIC DNA]</scope>
    <source>
        <strain evidence="3">DSM 11003</strain>
    </source>
</reference>
<keyword evidence="3" id="KW-1185">Reference proteome</keyword>
<dbReference type="RefSeq" id="WP_073090440.1">
    <property type="nucleotide sequence ID" value="NZ_FQWY01000010.1"/>
</dbReference>
<evidence type="ECO:0000259" key="1">
    <source>
        <dbReference type="Pfam" id="PF09084"/>
    </source>
</evidence>
<gene>
    <name evidence="2" type="ORF">SAMN02745221_00811</name>
</gene>
<sequence length="326" mass="36553">MRSRIALILIFTLIIGLLPGCGQKAENRELTPVTVILDWFPNTNHTGLYVAKEKGFYEEEGLEVKIVNPGEGGTAQLIAAGKGDFGISYQEEVTYARAEDIPVVAIAAVIQHNTSGFASPADRNIKNPKDFEGKTYGGWGSPMENAMLKALMDKYGADFSKVNIINIGTADFFTSLEKDIDFAWIYYGWTGIEAELKNIPLNFIKLRDEHEALDFYTPVIITSEEKIKNNPELVKKFMRATARGYQFSIENPEQAAAILLKAAPELNSQLVKKSQQYLAAEYQADAPRWGEMKKEVWQKFADFMYQNGLIKKNIDPAKAFTNEFLP</sequence>
<dbReference type="PANTHER" id="PTHR31528:SF3">
    <property type="entry name" value="THIAMINE BIOSYNTHESIS PROTEIN HI_0357-RELATED"/>
    <property type="match status" value="1"/>
</dbReference>
<dbReference type="GO" id="GO:0009228">
    <property type="term" value="P:thiamine biosynthetic process"/>
    <property type="evidence" value="ECO:0007669"/>
    <property type="project" value="InterPro"/>
</dbReference>
<evidence type="ECO:0000313" key="2">
    <source>
        <dbReference type="EMBL" id="SHG71474.1"/>
    </source>
</evidence>
<dbReference type="PANTHER" id="PTHR31528">
    <property type="entry name" value="4-AMINO-5-HYDROXYMETHYL-2-METHYLPYRIMIDINE PHOSPHATE SYNTHASE THI11-RELATED"/>
    <property type="match status" value="1"/>
</dbReference>
<dbReference type="Proteomes" id="UP000242329">
    <property type="component" value="Unassembled WGS sequence"/>
</dbReference>
<accession>A0A1M5M2C2</accession>
<dbReference type="AlphaFoldDB" id="A0A1M5M2C2"/>
<dbReference type="OrthoDB" id="9815602at2"/>
<dbReference type="EMBL" id="FQWY01000010">
    <property type="protein sequence ID" value="SHG71474.1"/>
    <property type="molecule type" value="Genomic_DNA"/>
</dbReference>
<feature type="domain" description="SsuA/THI5-like" evidence="1">
    <location>
        <begin position="42"/>
        <end position="255"/>
    </location>
</feature>